<dbReference type="GO" id="GO:0030428">
    <property type="term" value="C:cell septum"/>
    <property type="evidence" value="ECO:0007669"/>
    <property type="project" value="UniProtKB-SubCell"/>
</dbReference>
<feature type="modified residue" description="4-aspartylphosphate" evidence="3">
    <location>
        <position position="317"/>
    </location>
</feature>
<dbReference type="AlphaFoldDB" id="A0A6H1TZ69"/>
<keyword evidence="2" id="KW-0902">Two-component regulatory system</keyword>
<dbReference type="Proteomes" id="UP000500857">
    <property type="component" value="Chromosome"/>
</dbReference>
<dbReference type="PIRSF" id="PIRSF005897">
    <property type="entry name" value="RR_PatA"/>
    <property type="match status" value="1"/>
</dbReference>
<evidence type="ECO:0000256" key="1">
    <source>
        <dbReference type="ARBA" id="ARBA00022553"/>
    </source>
</evidence>
<dbReference type="SMART" id="SM00448">
    <property type="entry name" value="REC"/>
    <property type="match status" value="1"/>
</dbReference>
<sequence>MEEITKIQKSSTPTEAPNGSIARAAVQKMIGSPAKALQHIASKKLSGRLTIRNPNDRSVAWRVYVGQGNLHFATSVNGARERLAYHLTWYDPHLEGVIPKGLESDYQLICHYWKTGYFSLQETRKLLFFLTQEALMHVLSLPKAIVEFEKLVGLDPILLSVPFKSVILPMRGYLGCWGKIAQDIPSPFQRFVIEDLEKFAKTLWKSVQNLDFIRELAKGIRKHYCLYDLARHLKTDTLALANLLVPVIRAGIVEIAAYREVEKQPGPLVACIDDSKTTQRHVKLILEAAGYRYLKLTEPAKALSVLARHKPDLILLDINMPAIDGYELCRMLRQSQLFESIPIVMLTGRDGAIDRMRSRMVGANNYLTKPCEPQKLIETIEKERLGTSEGSGTAPVGTEVAIRRDRRFANAG</sequence>
<dbReference type="SUPFAM" id="SSF52172">
    <property type="entry name" value="CheY-like"/>
    <property type="match status" value="1"/>
</dbReference>
<reference evidence="5 6" key="1">
    <citation type="submission" date="2020-04" db="EMBL/GenBank/DDBJ databases">
        <authorList>
            <person name="Basu S."/>
            <person name="Maruthanayagam V."/>
            <person name="Chakraborty S."/>
            <person name="Pramanik A."/>
            <person name="Mukherjee J."/>
            <person name="Brink B."/>
        </authorList>
    </citation>
    <scope>NUCLEOTIDE SEQUENCE [LARGE SCALE GENOMIC DNA]</scope>
    <source>
        <strain evidence="5 6">AP17</strain>
    </source>
</reference>
<dbReference type="InterPro" id="IPR024186">
    <property type="entry name" value="Sig_transdc_resp-reg_PatA"/>
</dbReference>
<comment type="induction">
    <text evidence="2">By nitrogen starvation.</text>
</comment>
<dbReference type="KEGG" id="oxy:HCG48_14870"/>
<name>A0A6H1TZ69_9CYAN</name>
<feature type="domain" description="Response regulatory" evidence="4">
    <location>
        <begin position="268"/>
        <end position="384"/>
    </location>
</feature>
<evidence type="ECO:0000256" key="2">
    <source>
        <dbReference type="PIRNR" id="PIRNR005897"/>
    </source>
</evidence>
<keyword evidence="1 3" id="KW-0597">Phosphoprotein</keyword>
<gene>
    <name evidence="5" type="ORF">HCG48_14870</name>
</gene>
<dbReference type="Gene3D" id="3.40.50.2300">
    <property type="match status" value="1"/>
</dbReference>
<dbReference type="EMBL" id="CP051167">
    <property type="protein sequence ID" value="QIZ71705.1"/>
    <property type="molecule type" value="Genomic_DNA"/>
</dbReference>
<evidence type="ECO:0000313" key="5">
    <source>
        <dbReference type="EMBL" id="QIZ71705.1"/>
    </source>
</evidence>
<dbReference type="PROSITE" id="PS50110">
    <property type="entry name" value="RESPONSE_REGULATORY"/>
    <property type="match status" value="1"/>
</dbReference>
<accession>A0A6H1TZ69</accession>
<dbReference type="GO" id="GO:0043158">
    <property type="term" value="P:heterocyst development"/>
    <property type="evidence" value="ECO:0007669"/>
    <property type="project" value="UniProtKB-KW"/>
</dbReference>
<comment type="function">
    <text evidence="2">Controls heterocyst pattern formation.</text>
</comment>
<evidence type="ECO:0000256" key="3">
    <source>
        <dbReference type="PROSITE-ProRule" id="PRU00169"/>
    </source>
</evidence>
<keyword evidence="6" id="KW-1185">Reference proteome</keyword>
<dbReference type="GO" id="GO:0000160">
    <property type="term" value="P:phosphorelay signal transduction system"/>
    <property type="evidence" value="ECO:0007669"/>
    <property type="project" value="UniProtKB-KW"/>
</dbReference>
<dbReference type="Pfam" id="PF14332">
    <property type="entry name" value="DUF4388"/>
    <property type="match status" value="1"/>
</dbReference>
<dbReference type="RefSeq" id="WP_168569857.1">
    <property type="nucleotide sequence ID" value="NZ_CP051167.1"/>
</dbReference>
<dbReference type="PANTHER" id="PTHR44591">
    <property type="entry name" value="STRESS RESPONSE REGULATOR PROTEIN 1"/>
    <property type="match status" value="1"/>
</dbReference>
<protein>
    <recommendedName>
        <fullName evidence="2">Protein PatA</fullName>
    </recommendedName>
</protein>
<dbReference type="InterPro" id="IPR025497">
    <property type="entry name" value="PatA-like_N"/>
</dbReference>
<dbReference type="InterPro" id="IPR011006">
    <property type="entry name" value="CheY-like_superfamily"/>
</dbReference>
<keyword evidence="2" id="KW-0364">Heterocyst</keyword>
<dbReference type="InterPro" id="IPR001789">
    <property type="entry name" value="Sig_transdc_resp-reg_receiver"/>
</dbReference>
<evidence type="ECO:0000259" key="4">
    <source>
        <dbReference type="PROSITE" id="PS50110"/>
    </source>
</evidence>
<proteinExistence type="evidence at transcript level"/>
<dbReference type="InterPro" id="IPR050595">
    <property type="entry name" value="Bact_response_regulator"/>
</dbReference>
<organism evidence="5 6">
    <name type="scientific">Oxynema aestuarii AP17</name>
    <dbReference type="NCBI Taxonomy" id="2064643"/>
    <lineage>
        <taxon>Bacteria</taxon>
        <taxon>Bacillati</taxon>
        <taxon>Cyanobacteriota</taxon>
        <taxon>Cyanophyceae</taxon>
        <taxon>Oscillatoriophycideae</taxon>
        <taxon>Oscillatoriales</taxon>
        <taxon>Oscillatoriaceae</taxon>
        <taxon>Oxynema</taxon>
        <taxon>Oxynema aestuarii</taxon>
    </lineage>
</organism>
<dbReference type="PANTHER" id="PTHR44591:SF23">
    <property type="entry name" value="CHEY SUBFAMILY"/>
    <property type="match status" value="1"/>
</dbReference>
<dbReference type="Pfam" id="PF00072">
    <property type="entry name" value="Response_reg"/>
    <property type="match status" value="1"/>
</dbReference>
<evidence type="ECO:0000313" key="6">
    <source>
        <dbReference type="Proteomes" id="UP000500857"/>
    </source>
</evidence>
<comment type="subcellular location">
    <subcellularLocation>
        <location evidence="2">Cell septum</location>
    </subcellularLocation>
</comment>